<comment type="caution">
    <text evidence="2">The sequence shown here is derived from an EMBL/GenBank/DDBJ whole genome shotgun (WGS) entry which is preliminary data.</text>
</comment>
<feature type="compositionally biased region" description="Basic and acidic residues" evidence="1">
    <location>
        <begin position="95"/>
        <end position="111"/>
    </location>
</feature>
<dbReference type="AlphaFoldDB" id="A0AAN6YGK2"/>
<protein>
    <submittedName>
        <fullName evidence="2">Uncharacterized protein</fullName>
    </submittedName>
</protein>
<proteinExistence type="predicted"/>
<gene>
    <name evidence="2" type="ORF">QBC37DRAFT_395891</name>
</gene>
<reference evidence="2" key="1">
    <citation type="journal article" date="2023" name="Mol. Phylogenet. Evol.">
        <title>Genome-scale phylogeny and comparative genomics of the fungal order Sordariales.</title>
        <authorList>
            <person name="Hensen N."/>
            <person name="Bonometti L."/>
            <person name="Westerberg I."/>
            <person name="Brannstrom I.O."/>
            <person name="Guillou S."/>
            <person name="Cros-Aarteil S."/>
            <person name="Calhoun S."/>
            <person name="Haridas S."/>
            <person name="Kuo A."/>
            <person name="Mondo S."/>
            <person name="Pangilinan J."/>
            <person name="Riley R."/>
            <person name="LaButti K."/>
            <person name="Andreopoulos B."/>
            <person name="Lipzen A."/>
            <person name="Chen C."/>
            <person name="Yan M."/>
            <person name="Daum C."/>
            <person name="Ng V."/>
            <person name="Clum A."/>
            <person name="Steindorff A."/>
            <person name="Ohm R.A."/>
            <person name="Martin F."/>
            <person name="Silar P."/>
            <person name="Natvig D.O."/>
            <person name="Lalanne C."/>
            <person name="Gautier V."/>
            <person name="Ament-Velasquez S.L."/>
            <person name="Kruys A."/>
            <person name="Hutchinson M.I."/>
            <person name="Powell A.J."/>
            <person name="Barry K."/>
            <person name="Miller A.N."/>
            <person name="Grigoriev I.V."/>
            <person name="Debuchy R."/>
            <person name="Gladieux P."/>
            <person name="Hiltunen Thoren M."/>
            <person name="Johannesson H."/>
        </authorList>
    </citation>
    <scope>NUCLEOTIDE SEQUENCE</scope>
    <source>
        <strain evidence="2">PSN293</strain>
    </source>
</reference>
<reference evidence="2" key="2">
    <citation type="submission" date="2023-05" db="EMBL/GenBank/DDBJ databases">
        <authorList>
            <consortium name="Lawrence Berkeley National Laboratory"/>
            <person name="Steindorff A."/>
            <person name="Hensen N."/>
            <person name="Bonometti L."/>
            <person name="Westerberg I."/>
            <person name="Brannstrom I.O."/>
            <person name="Guillou S."/>
            <person name="Cros-Aarteil S."/>
            <person name="Calhoun S."/>
            <person name="Haridas S."/>
            <person name="Kuo A."/>
            <person name="Mondo S."/>
            <person name="Pangilinan J."/>
            <person name="Riley R."/>
            <person name="Labutti K."/>
            <person name="Andreopoulos B."/>
            <person name="Lipzen A."/>
            <person name="Chen C."/>
            <person name="Yanf M."/>
            <person name="Daum C."/>
            <person name="Ng V."/>
            <person name="Clum A."/>
            <person name="Ohm R."/>
            <person name="Martin F."/>
            <person name="Silar P."/>
            <person name="Natvig D."/>
            <person name="Lalanne C."/>
            <person name="Gautier V."/>
            <person name="Ament-Velasquez S.L."/>
            <person name="Kruys A."/>
            <person name="Hutchinson M.I."/>
            <person name="Powell A.J."/>
            <person name="Barry K."/>
            <person name="Miller A.N."/>
            <person name="Grigoriev I.V."/>
            <person name="Debuchy R."/>
            <person name="Gladieux P."/>
            <person name="Thoren M.H."/>
            <person name="Johannesson H."/>
        </authorList>
    </citation>
    <scope>NUCLEOTIDE SEQUENCE</scope>
    <source>
        <strain evidence="2">PSN293</strain>
    </source>
</reference>
<evidence type="ECO:0000313" key="3">
    <source>
        <dbReference type="Proteomes" id="UP001301769"/>
    </source>
</evidence>
<evidence type="ECO:0000256" key="1">
    <source>
        <dbReference type="SAM" id="MobiDB-lite"/>
    </source>
</evidence>
<keyword evidence="3" id="KW-1185">Reference proteome</keyword>
<sequence length="231" mass="25607">MFFFWLPTRGLRVWFIWEGLLTDGYSRLHLQGSVSPIRQEGEHEDGPVGRRVADMPSKAASRSLAALSNLPEIGRLGQVHLSMATQDTARRKKRETKDEESPVAHEADDLGHSAIPEGSHILFRPQSLALSSSVPLAVDVRSDKLTDKCRFCCEQMLELSFLELPVNTAYRREDEPLFPGLKSFSTRREAANAARFFPAVQGPDLLPSGSSCSEWAPGLACRCAGPGWPCW</sequence>
<evidence type="ECO:0000313" key="2">
    <source>
        <dbReference type="EMBL" id="KAK4218205.1"/>
    </source>
</evidence>
<dbReference type="EMBL" id="MU858054">
    <property type="protein sequence ID" value="KAK4218205.1"/>
    <property type="molecule type" value="Genomic_DNA"/>
</dbReference>
<feature type="region of interest" description="Disordered" evidence="1">
    <location>
        <begin position="84"/>
        <end position="112"/>
    </location>
</feature>
<dbReference type="Proteomes" id="UP001301769">
    <property type="component" value="Unassembled WGS sequence"/>
</dbReference>
<name>A0AAN6YGK2_9PEZI</name>
<organism evidence="2 3">
    <name type="scientific">Rhypophila decipiens</name>
    <dbReference type="NCBI Taxonomy" id="261697"/>
    <lineage>
        <taxon>Eukaryota</taxon>
        <taxon>Fungi</taxon>
        <taxon>Dikarya</taxon>
        <taxon>Ascomycota</taxon>
        <taxon>Pezizomycotina</taxon>
        <taxon>Sordariomycetes</taxon>
        <taxon>Sordariomycetidae</taxon>
        <taxon>Sordariales</taxon>
        <taxon>Naviculisporaceae</taxon>
        <taxon>Rhypophila</taxon>
    </lineage>
</organism>
<accession>A0AAN6YGK2</accession>